<sequence length="372" mass="38796">MADVIFTNNASALLAASINNSELVIQVAGGFGVNFPSPTGAQYFMLTLEDDSGNVEICKCTSRTTDLLTVVRGQDGTVGQAFTLTVTRVEIRLTAAVLEEFVQVTGDSMSGNLNMATNEIQNAELTGTTVITGGQSVGMSIRGTLGQTNNELVVPAASGVRATAGGADIVVDTDDIIALLDTAGVIDLVSATVGVQIGKGAGGYLRIYDATDADYMQFVHDGDDVKVTFVGTAVLSFDGVDIDIANGDLKMNDNTVDRPLLNDFAVTRQAVTATTTTALDYEAGQYVELALAVDISAFSIINPPADTLYGAMRLKITQGAGGQLITWPASVKWANTGTAPVLSTGAGEVDFIDLWTDDAGTTWYGAFATDWA</sequence>
<gene>
    <name evidence="1" type="ORF">LCGC14_1297870</name>
</gene>
<dbReference type="EMBL" id="LAZR01007546">
    <property type="protein sequence ID" value="KKM84568.1"/>
    <property type="molecule type" value="Genomic_DNA"/>
</dbReference>
<name>A0A0F9KS35_9ZZZZ</name>
<evidence type="ECO:0000313" key="1">
    <source>
        <dbReference type="EMBL" id="KKM84568.1"/>
    </source>
</evidence>
<organism evidence="1">
    <name type="scientific">marine sediment metagenome</name>
    <dbReference type="NCBI Taxonomy" id="412755"/>
    <lineage>
        <taxon>unclassified sequences</taxon>
        <taxon>metagenomes</taxon>
        <taxon>ecological metagenomes</taxon>
    </lineage>
</organism>
<dbReference type="AlphaFoldDB" id="A0A0F9KS35"/>
<protein>
    <submittedName>
        <fullName evidence="1">Uncharacterized protein</fullName>
    </submittedName>
</protein>
<comment type="caution">
    <text evidence="1">The sequence shown here is derived from an EMBL/GenBank/DDBJ whole genome shotgun (WGS) entry which is preliminary data.</text>
</comment>
<proteinExistence type="predicted"/>
<accession>A0A0F9KS35</accession>
<reference evidence="1" key="1">
    <citation type="journal article" date="2015" name="Nature">
        <title>Complex archaea that bridge the gap between prokaryotes and eukaryotes.</title>
        <authorList>
            <person name="Spang A."/>
            <person name="Saw J.H."/>
            <person name="Jorgensen S.L."/>
            <person name="Zaremba-Niedzwiedzka K."/>
            <person name="Martijn J."/>
            <person name="Lind A.E."/>
            <person name="van Eijk R."/>
            <person name="Schleper C."/>
            <person name="Guy L."/>
            <person name="Ettema T.J."/>
        </authorList>
    </citation>
    <scope>NUCLEOTIDE SEQUENCE</scope>
</reference>